<evidence type="ECO:0000256" key="2">
    <source>
        <dbReference type="SAM" id="MobiDB-lite"/>
    </source>
</evidence>
<sequence length="222" mass="24838">MKWLLLGIGALGAFIIIHQMDLKETDAAQSTSASVKTLATPEQNLLAENRQLKEHIAQLTGELARLKHTSNINSSLPTETAPHRTTPTPSELAAQENIESQMQEFNNMLGTSKDPFTKIKNNFANESVDSSWANPYQHQLENFFTESFADIHPQYIECRSTRCRITIPASDQKKSSELSQTLTQGIFNNNAGITKKIFIEPTTNDGTLNFYLARNDNINLLQ</sequence>
<proteinExistence type="predicted"/>
<dbReference type="EMBL" id="BMYZ01000001">
    <property type="protein sequence ID" value="GGY61053.1"/>
    <property type="molecule type" value="Genomic_DNA"/>
</dbReference>
<keyword evidence="4" id="KW-1185">Reference proteome</keyword>
<feature type="compositionally biased region" description="Polar residues" evidence="2">
    <location>
        <begin position="71"/>
        <end position="89"/>
    </location>
</feature>
<keyword evidence="1" id="KW-0175">Coiled coil</keyword>
<evidence type="ECO:0000313" key="4">
    <source>
        <dbReference type="Proteomes" id="UP000619761"/>
    </source>
</evidence>
<name>A0ABQ3AMW2_9GAMM</name>
<reference evidence="4" key="1">
    <citation type="journal article" date="2019" name="Int. J. Syst. Evol. Microbiol.">
        <title>The Global Catalogue of Microorganisms (GCM) 10K type strain sequencing project: providing services to taxonomists for standard genome sequencing and annotation.</title>
        <authorList>
            <consortium name="The Broad Institute Genomics Platform"/>
            <consortium name="The Broad Institute Genome Sequencing Center for Infectious Disease"/>
            <person name="Wu L."/>
            <person name="Ma J."/>
        </authorList>
    </citation>
    <scope>NUCLEOTIDE SEQUENCE [LARGE SCALE GENOMIC DNA]</scope>
    <source>
        <strain evidence="4">KCTC 32239</strain>
    </source>
</reference>
<dbReference type="Proteomes" id="UP000619761">
    <property type="component" value="Unassembled WGS sequence"/>
</dbReference>
<comment type="caution">
    <text evidence="3">The sequence shown here is derived from an EMBL/GenBank/DDBJ whole genome shotgun (WGS) entry which is preliminary data.</text>
</comment>
<organism evidence="3 4">
    <name type="scientific">Cellvibrio zantedeschiae</name>
    <dbReference type="NCBI Taxonomy" id="1237077"/>
    <lineage>
        <taxon>Bacteria</taxon>
        <taxon>Pseudomonadati</taxon>
        <taxon>Pseudomonadota</taxon>
        <taxon>Gammaproteobacteria</taxon>
        <taxon>Cellvibrionales</taxon>
        <taxon>Cellvibrionaceae</taxon>
        <taxon>Cellvibrio</taxon>
    </lineage>
</organism>
<feature type="region of interest" description="Disordered" evidence="2">
    <location>
        <begin position="71"/>
        <end position="91"/>
    </location>
</feature>
<evidence type="ECO:0008006" key="5">
    <source>
        <dbReference type="Google" id="ProtNLM"/>
    </source>
</evidence>
<gene>
    <name evidence="3" type="ORF">GCM10011613_00500</name>
</gene>
<evidence type="ECO:0000256" key="1">
    <source>
        <dbReference type="SAM" id="Coils"/>
    </source>
</evidence>
<accession>A0ABQ3AMW2</accession>
<protein>
    <recommendedName>
        <fullName evidence="5">Inner membrane protein</fullName>
    </recommendedName>
</protein>
<feature type="coiled-coil region" evidence="1">
    <location>
        <begin position="42"/>
        <end position="69"/>
    </location>
</feature>
<dbReference type="RefSeq" id="WP_189414939.1">
    <property type="nucleotide sequence ID" value="NZ_BMYZ01000001.1"/>
</dbReference>
<evidence type="ECO:0000313" key="3">
    <source>
        <dbReference type="EMBL" id="GGY61053.1"/>
    </source>
</evidence>